<gene>
    <name evidence="2" type="ORF">S03H2_06805</name>
</gene>
<evidence type="ECO:0000259" key="1">
    <source>
        <dbReference type="Pfam" id="PF18480"/>
    </source>
</evidence>
<accession>X1DGP7</accession>
<sequence length="130" mass="14713">MLILADENLHTDIVLGLRRENYEVLSVIDIGLAGHNDREILEYSEKKDLILISGGKDFGGLIEFGTLWGRGKVILLRYRLINIDRIVKSITKVLDREEETFRTKKPVVIVLSEAGYRVHKPGGLPNDNCI</sequence>
<feature type="domain" description="DUF5615" evidence="1">
    <location>
        <begin position="1"/>
        <end position="105"/>
    </location>
</feature>
<proteinExistence type="predicted"/>
<reference evidence="2" key="1">
    <citation type="journal article" date="2014" name="Front. Microbiol.">
        <title>High frequency of phylogenetically diverse reductive dehalogenase-homologous genes in deep subseafloor sedimentary metagenomes.</title>
        <authorList>
            <person name="Kawai M."/>
            <person name="Futagami T."/>
            <person name="Toyoda A."/>
            <person name="Takaki Y."/>
            <person name="Nishi S."/>
            <person name="Hori S."/>
            <person name="Arai W."/>
            <person name="Tsubouchi T."/>
            <person name="Morono Y."/>
            <person name="Uchiyama I."/>
            <person name="Ito T."/>
            <person name="Fujiyama A."/>
            <person name="Inagaki F."/>
            <person name="Takami H."/>
        </authorList>
    </citation>
    <scope>NUCLEOTIDE SEQUENCE</scope>
    <source>
        <strain evidence="2">Expedition CK06-06</strain>
    </source>
</reference>
<dbReference type="AlphaFoldDB" id="X1DGP7"/>
<dbReference type="InterPro" id="IPR041049">
    <property type="entry name" value="DUF5615"/>
</dbReference>
<evidence type="ECO:0000313" key="2">
    <source>
        <dbReference type="EMBL" id="GAH20031.1"/>
    </source>
</evidence>
<dbReference type="EMBL" id="BARU01003041">
    <property type="protein sequence ID" value="GAH20031.1"/>
    <property type="molecule type" value="Genomic_DNA"/>
</dbReference>
<comment type="caution">
    <text evidence="2">The sequence shown here is derived from an EMBL/GenBank/DDBJ whole genome shotgun (WGS) entry which is preliminary data.</text>
</comment>
<organism evidence="2">
    <name type="scientific">marine sediment metagenome</name>
    <dbReference type="NCBI Taxonomy" id="412755"/>
    <lineage>
        <taxon>unclassified sequences</taxon>
        <taxon>metagenomes</taxon>
        <taxon>ecological metagenomes</taxon>
    </lineage>
</organism>
<dbReference type="Pfam" id="PF18480">
    <property type="entry name" value="DUF5615"/>
    <property type="match status" value="1"/>
</dbReference>
<protein>
    <recommendedName>
        <fullName evidence="1">DUF5615 domain-containing protein</fullName>
    </recommendedName>
</protein>
<name>X1DGP7_9ZZZZ</name>